<accession>A0ABV3FIJ2</accession>
<evidence type="ECO:0000313" key="2">
    <source>
        <dbReference type="Proteomes" id="UP001551658"/>
    </source>
</evidence>
<dbReference type="RefSeq" id="WP_357987209.1">
    <property type="nucleotide sequence ID" value="NZ_JBFAIH010000031.1"/>
</dbReference>
<name>A0ABV3FIJ2_9NOCA</name>
<organism evidence="1 2">
    <name type="scientific">Nocardia fusca</name>
    <dbReference type="NCBI Taxonomy" id="941183"/>
    <lineage>
        <taxon>Bacteria</taxon>
        <taxon>Bacillati</taxon>
        <taxon>Actinomycetota</taxon>
        <taxon>Actinomycetes</taxon>
        <taxon>Mycobacteriales</taxon>
        <taxon>Nocardiaceae</taxon>
        <taxon>Nocardia</taxon>
    </lineage>
</organism>
<proteinExistence type="predicted"/>
<evidence type="ECO:0000313" key="1">
    <source>
        <dbReference type="EMBL" id="MEV0367523.1"/>
    </source>
</evidence>
<dbReference type="Gene3D" id="3.60.20.10">
    <property type="entry name" value="Glutamine Phosphoribosylpyrophosphate, subunit 1, domain 1"/>
    <property type="match status" value="1"/>
</dbReference>
<comment type="caution">
    <text evidence="1">The sequence shown here is derived from an EMBL/GenBank/DDBJ whole genome shotgun (WGS) entry which is preliminary data.</text>
</comment>
<dbReference type="SUPFAM" id="SSF56235">
    <property type="entry name" value="N-terminal nucleophile aminohydrolases (Ntn hydrolases)"/>
    <property type="match status" value="1"/>
</dbReference>
<dbReference type="InterPro" id="IPR029055">
    <property type="entry name" value="Ntn_hydrolases_N"/>
</dbReference>
<dbReference type="EMBL" id="JBFAIH010000031">
    <property type="protein sequence ID" value="MEV0367523.1"/>
    <property type="molecule type" value="Genomic_DNA"/>
</dbReference>
<keyword evidence="2" id="KW-1185">Reference proteome</keyword>
<reference evidence="1 2" key="1">
    <citation type="submission" date="2024-06" db="EMBL/GenBank/DDBJ databases">
        <title>The Natural Products Discovery Center: Release of the First 8490 Sequenced Strains for Exploring Actinobacteria Biosynthetic Diversity.</title>
        <authorList>
            <person name="Kalkreuter E."/>
            <person name="Kautsar S.A."/>
            <person name="Yang D."/>
            <person name="Bader C.D."/>
            <person name="Teijaro C.N."/>
            <person name="Fluegel L."/>
            <person name="Davis C.M."/>
            <person name="Simpson J.R."/>
            <person name="Lauterbach L."/>
            <person name="Steele A.D."/>
            <person name="Gui C."/>
            <person name="Meng S."/>
            <person name="Li G."/>
            <person name="Viehrig K."/>
            <person name="Ye F."/>
            <person name="Su P."/>
            <person name="Kiefer A.F."/>
            <person name="Nichols A."/>
            <person name="Cepeda A.J."/>
            <person name="Yan W."/>
            <person name="Fan B."/>
            <person name="Jiang Y."/>
            <person name="Adhikari A."/>
            <person name="Zheng C.-J."/>
            <person name="Schuster L."/>
            <person name="Cowan T.M."/>
            <person name="Smanski M.J."/>
            <person name="Chevrette M.G."/>
            <person name="De Carvalho L.P.S."/>
            <person name="Shen B."/>
        </authorList>
    </citation>
    <scope>NUCLEOTIDE SEQUENCE [LARGE SCALE GENOMIC DNA]</scope>
    <source>
        <strain evidence="1 2">NPDC050671</strain>
    </source>
</reference>
<evidence type="ECO:0008006" key="3">
    <source>
        <dbReference type="Google" id="ProtNLM"/>
    </source>
</evidence>
<protein>
    <recommendedName>
        <fullName evidence="3">ATP-dependent protease HslVU (ClpYQ) peptidase subunit</fullName>
    </recommendedName>
</protein>
<gene>
    <name evidence="1" type="ORF">AB0H72_33040</name>
</gene>
<sequence length="192" mass="20335">MTIIAAMSDGERVIMGCDTRADYCGTAIYMARGKIITLTTMGGGGRVLLGVSGNSAIIARLQHHLKIDFAPNADGPDRWAHRVAEAATTVLAEATPPLVTPEDDSASSFDGTVLLAWRDRMWVLHVHGAMPLQDSVHTMGSGSEIGLGSLHTAQRLGMDPREAVDLAVRLASTYNAGCGIDDRGPMIHATLD</sequence>
<dbReference type="Proteomes" id="UP001551658">
    <property type="component" value="Unassembled WGS sequence"/>
</dbReference>